<evidence type="ECO:0000256" key="4">
    <source>
        <dbReference type="ARBA" id="ARBA00022692"/>
    </source>
</evidence>
<comment type="subcellular location">
    <subcellularLocation>
        <location evidence="1 8">Cell membrane</location>
        <topology evidence="1 8">Multi-pass membrane protein</topology>
    </subcellularLocation>
</comment>
<comment type="similarity">
    <text evidence="7 8">Belongs to the drug/metabolite transporter (DMT) superfamily. Small multidrug resistance (SMR) (TC 2.A.7.1) family.</text>
</comment>
<dbReference type="EMBL" id="AZHW01000961">
    <property type="protein sequence ID" value="ETW95068.1"/>
    <property type="molecule type" value="Genomic_DNA"/>
</dbReference>
<reference evidence="10 11" key="1">
    <citation type="journal article" date="2014" name="Nature">
        <title>An environmental bacterial taxon with a large and distinct metabolic repertoire.</title>
        <authorList>
            <person name="Wilson M.C."/>
            <person name="Mori T."/>
            <person name="Ruckert C."/>
            <person name="Uria A.R."/>
            <person name="Helf M.J."/>
            <person name="Takada K."/>
            <person name="Gernert C."/>
            <person name="Steffens U.A."/>
            <person name="Heycke N."/>
            <person name="Schmitt S."/>
            <person name="Rinke C."/>
            <person name="Helfrich E.J."/>
            <person name="Brachmann A.O."/>
            <person name="Gurgui C."/>
            <person name="Wakimoto T."/>
            <person name="Kracht M."/>
            <person name="Crusemann M."/>
            <person name="Hentschel U."/>
            <person name="Abe I."/>
            <person name="Matsunaga S."/>
            <person name="Kalinowski J."/>
            <person name="Takeyama H."/>
            <person name="Piel J."/>
        </authorList>
    </citation>
    <scope>NUCLEOTIDE SEQUENCE [LARGE SCALE GENOMIC DNA]</scope>
    <source>
        <strain evidence="11">TSY1</strain>
    </source>
</reference>
<name>W4LAE3_ENTF1</name>
<dbReference type="PATRIC" id="fig|1429438.4.peg.6113"/>
<organism evidence="10 11">
    <name type="scientific">Entotheonella factor</name>
    <dbReference type="NCBI Taxonomy" id="1429438"/>
    <lineage>
        <taxon>Bacteria</taxon>
        <taxon>Pseudomonadati</taxon>
        <taxon>Nitrospinota/Tectimicrobiota group</taxon>
        <taxon>Candidatus Tectimicrobiota</taxon>
        <taxon>Candidatus Entotheonellia</taxon>
        <taxon>Candidatus Entotheonellales</taxon>
        <taxon>Candidatus Entotheonellaceae</taxon>
        <taxon>Candidatus Entotheonella</taxon>
    </lineage>
</organism>
<comment type="caution">
    <text evidence="10">The sequence shown here is derived from an EMBL/GenBank/DDBJ whole genome shotgun (WGS) entry which is preliminary data.</text>
</comment>
<keyword evidence="6 9" id="KW-0472">Membrane</keyword>
<dbReference type="InterPro" id="IPR045324">
    <property type="entry name" value="Small_multidrug_res"/>
</dbReference>
<gene>
    <name evidence="10" type="ORF">ETSY1_32215</name>
</gene>
<dbReference type="HOGENOM" id="CLU_133067_0_1_7"/>
<keyword evidence="2" id="KW-0813">Transport</keyword>
<dbReference type="GO" id="GO:0005886">
    <property type="term" value="C:plasma membrane"/>
    <property type="evidence" value="ECO:0007669"/>
    <property type="project" value="UniProtKB-SubCell"/>
</dbReference>
<dbReference type="InterPro" id="IPR037185">
    <property type="entry name" value="EmrE-like"/>
</dbReference>
<dbReference type="Proteomes" id="UP000019141">
    <property type="component" value="Unassembled WGS sequence"/>
</dbReference>
<dbReference type="PANTHER" id="PTHR30561:SF1">
    <property type="entry name" value="MULTIDRUG TRANSPORTER EMRE"/>
    <property type="match status" value="1"/>
</dbReference>
<feature type="transmembrane region" description="Helical" evidence="9">
    <location>
        <begin position="32"/>
        <end position="53"/>
    </location>
</feature>
<keyword evidence="4 8" id="KW-0812">Transmembrane</keyword>
<dbReference type="GO" id="GO:0022857">
    <property type="term" value="F:transmembrane transporter activity"/>
    <property type="evidence" value="ECO:0007669"/>
    <property type="project" value="InterPro"/>
</dbReference>
<dbReference type="InterPro" id="IPR000390">
    <property type="entry name" value="Small_drug/metabolite_transptr"/>
</dbReference>
<feature type="transmembrane region" description="Helical" evidence="9">
    <location>
        <begin position="60"/>
        <end position="81"/>
    </location>
</feature>
<dbReference type="FunFam" id="1.10.3730.20:FF:000001">
    <property type="entry name" value="Quaternary ammonium compound resistance transporter SugE"/>
    <property type="match status" value="1"/>
</dbReference>
<evidence type="ECO:0000256" key="7">
    <source>
        <dbReference type="ARBA" id="ARBA00038032"/>
    </source>
</evidence>
<feature type="transmembrane region" description="Helical" evidence="9">
    <location>
        <begin position="87"/>
        <end position="106"/>
    </location>
</feature>
<dbReference type="PANTHER" id="PTHR30561">
    <property type="entry name" value="SMR FAMILY PROTON-DEPENDENT DRUG EFFLUX TRANSPORTER SUGE"/>
    <property type="match status" value="1"/>
</dbReference>
<evidence type="ECO:0000256" key="5">
    <source>
        <dbReference type="ARBA" id="ARBA00022989"/>
    </source>
</evidence>
<evidence type="ECO:0000313" key="10">
    <source>
        <dbReference type="EMBL" id="ETW95068.1"/>
    </source>
</evidence>
<evidence type="ECO:0000256" key="8">
    <source>
        <dbReference type="RuleBase" id="RU003942"/>
    </source>
</evidence>
<dbReference type="AlphaFoldDB" id="W4LAE3"/>
<dbReference type="Pfam" id="PF00893">
    <property type="entry name" value="Multi_Drug_Res"/>
    <property type="match status" value="1"/>
</dbReference>
<keyword evidence="11" id="KW-1185">Reference proteome</keyword>
<evidence type="ECO:0000256" key="1">
    <source>
        <dbReference type="ARBA" id="ARBA00004651"/>
    </source>
</evidence>
<evidence type="ECO:0000256" key="9">
    <source>
        <dbReference type="SAM" id="Phobius"/>
    </source>
</evidence>
<accession>W4LAE3</accession>
<proteinExistence type="inferred from homology"/>
<evidence type="ECO:0000256" key="6">
    <source>
        <dbReference type="ARBA" id="ARBA00023136"/>
    </source>
</evidence>
<keyword evidence="5 9" id="KW-1133">Transmembrane helix</keyword>
<evidence type="ECO:0000256" key="2">
    <source>
        <dbReference type="ARBA" id="ARBA00022448"/>
    </source>
</evidence>
<evidence type="ECO:0000256" key="3">
    <source>
        <dbReference type="ARBA" id="ARBA00022475"/>
    </source>
</evidence>
<dbReference type="Gene3D" id="1.10.3730.20">
    <property type="match status" value="1"/>
</dbReference>
<keyword evidence="3" id="KW-1003">Cell membrane</keyword>
<dbReference type="GO" id="GO:1990961">
    <property type="term" value="P:xenobiotic detoxification by transmembrane export across the plasma membrane"/>
    <property type="evidence" value="ECO:0007669"/>
    <property type="project" value="UniProtKB-ARBA"/>
</dbReference>
<sequence>MSTQVWLILLGAILLEVSGTTAMKLSEGFTKIGPSVLMFVFYGASFACLALTFKVIDVSLAYAVWAGLGTALIAIIGFTYFAEPVSWVRVACIALIVVGVFGLNLTGSH</sequence>
<protein>
    <submittedName>
        <fullName evidence="10">Membrane protein</fullName>
    </submittedName>
</protein>
<dbReference type="SUPFAM" id="SSF103481">
    <property type="entry name" value="Multidrug resistance efflux transporter EmrE"/>
    <property type="match status" value="1"/>
</dbReference>
<evidence type="ECO:0000313" key="11">
    <source>
        <dbReference type="Proteomes" id="UP000019141"/>
    </source>
</evidence>